<dbReference type="EMBL" id="JADCNM010000009">
    <property type="protein sequence ID" value="KAG0468787.1"/>
    <property type="molecule type" value="Genomic_DNA"/>
</dbReference>
<reference evidence="1 2" key="1">
    <citation type="journal article" date="2020" name="Nat. Food">
        <title>A phased Vanilla planifolia genome enables genetic improvement of flavour and production.</title>
        <authorList>
            <person name="Hasing T."/>
            <person name="Tang H."/>
            <person name="Brym M."/>
            <person name="Khazi F."/>
            <person name="Huang T."/>
            <person name="Chambers A.H."/>
        </authorList>
    </citation>
    <scope>NUCLEOTIDE SEQUENCE [LARGE SCALE GENOMIC DNA]</scope>
    <source>
        <tissue evidence="1">Leaf</tissue>
    </source>
</reference>
<accession>A0A835UP31</accession>
<dbReference type="Proteomes" id="UP000639772">
    <property type="component" value="Chromosome 9"/>
</dbReference>
<evidence type="ECO:0000313" key="2">
    <source>
        <dbReference type="Proteomes" id="UP000639772"/>
    </source>
</evidence>
<dbReference type="SUPFAM" id="SSF48264">
    <property type="entry name" value="Cytochrome P450"/>
    <property type="match status" value="1"/>
</dbReference>
<protein>
    <recommendedName>
        <fullName evidence="3">Cytochrome P450</fullName>
    </recommendedName>
</protein>
<dbReference type="InterPro" id="IPR036396">
    <property type="entry name" value="Cyt_P450_sf"/>
</dbReference>
<proteinExistence type="predicted"/>
<organism evidence="1 2">
    <name type="scientific">Vanilla planifolia</name>
    <name type="common">Vanilla</name>
    <dbReference type="NCBI Taxonomy" id="51239"/>
    <lineage>
        <taxon>Eukaryota</taxon>
        <taxon>Viridiplantae</taxon>
        <taxon>Streptophyta</taxon>
        <taxon>Embryophyta</taxon>
        <taxon>Tracheophyta</taxon>
        <taxon>Spermatophyta</taxon>
        <taxon>Magnoliopsida</taxon>
        <taxon>Liliopsida</taxon>
        <taxon>Asparagales</taxon>
        <taxon>Orchidaceae</taxon>
        <taxon>Vanilloideae</taxon>
        <taxon>Vanilleae</taxon>
        <taxon>Vanilla</taxon>
    </lineage>
</organism>
<dbReference type="GO" id="GO:0020037">
    <property type="term" value="F:heme binding"/>
    <property type="evidence" value="ECO:0007669"/>
    <property type="project" value="InterPro"/>
</dbReference>
<dbReference type="AlphaFoldDB" id="A0A835UP31"/>
<evidence type="ECO:0000313" key="1">
    <source>
        <dbReference type="EMBL" id="KAG0468787.1"/>
    </source>
</evidence>
<name>A0A835UP31_VANPL</name>
<gene>
    <name evidence="1" type="ORF">HPP92_018115</name>
</gene>
<evidence type="ECO:0008006" key="3">
    <source>
        <dbReference type="Google" id="ProtNLM"/>
    </source>
</evidence>
<dbReference type="GO" id="GO:0005506">
    <property type="term" value="F:iron ion binding"/>
    <property type="evidence" value="ECO:0007669"/>
    <property type="project" value="InterPro"/>
</dbReference>
<dbReference type="Gene3D" id="1.10.630.10">
    <property type="entry name" value="Cytochrome P450"/>
    <property type="match status" value="1"/>
</dbReference>
<dbReference type="GO" id="GO:0016705">
    <property type="term" value="F:oxidoreductase activity, acting on paired donors, with incorporation or reduction of molecular oxygen"/>
    <property type="evidence" value="ECO:0007669"/>
    <property type="project" value="InterPro"/>
</dbReference>
<dbReference type="GO" id="GO:0004497">
    <property type="term" value="F:monooxygenase activity"/>
    <property type="evidence" value="ECO:0007669"/>
    <property type="project" value="InterPro"/>
</dbReference>
<comment type="caution">
    <text evidence="1">The sequence shown here is derived from an EMBL/GenBank/DDBJ whole genome shotgun (WGS) entry which is preliminary data.</text>
</comment>
<sequence length="55" mass="6132">MEELEEDDLLALVSKETMFTREQTLDLVLSMLFAGRETTSATISLVITPKLQGES</sequence>